<accession>A0AAV9HSI9</accession>
<evidence type="ECO:0000256" key="3">
    <source>
        <dbReference type="ARBA" id="ARBA00006270"/>
    </source>
</evidence>
<evidence type="ECO:0000256" key="2">
    <source>
        <dbReference type="ARBA" id="ARBA00005150"/>
    </source>
</evidence>
<evidence type="ECO:0000256" key="19">
    <source>
        <dbReference type="ARBA" id="ARBA00023134"/>
    </source>
</evidence>
<feature type="compositionally biased region" description="Pro residues" evidence="25">
    <location>
        <begin position="263"/>
        <end position="272"/>
    </location>
</feature>
<dbReference type="SUPFAM" id="SSF53623">
    <property type="entry name" value="MurD-like peptide ligases, catalytic domain"/>
    <property type="match status" value="1"/>
</dbReference>
<comment type="subcellular location">
    <subcellularLocation>
        <location evidence="1">Cell membrane</location>
        <topology evidence="1">Lipid-anchor</topology>
        <orientation evidence="1">Cytoplasmic side</orientation>
    </subcellularLocation>
    <subcellularLocation>
        <location evidence="24">Mitochondrion inner membrane</location>
        <topology evidence="24">Single-pass membrane protein</topology>
    </subcellularLocation>
</comment>
<protein>
    <recommendedName>
        <fullName evidence="24">MICOS complex subunit MIC60</fullName>
    </recommendedName>
    <alternativeName>
        <fullName evidence="24">Mitofilin</fullName>
    </alternativeName>
</protein>
<dbReference type="InterPro" id="IPR027417">
    <property type="entry name" value="P-loop_NTPase"/>
</dbReference>
<dbReference type="GO" id="GO:0005768">
    <property type="term" value="C:endosome"/>
    <property type="evidence" value="ECO:0007669"/>
    <property type="project" value="UniProtKB-ARBA"/>
</dbReference>
<dbReference type="NCBIfam" id="TIGR00231">
    <property type="entry name" value="small_GTP"/>
    <property type="match status" value="1"/>
</dbReference>
<evidence type="ECO:0000256" key="13">
    <source>
        <dbReference type="ARBA" id="ARBA00022792"/>
    </source>
</evidence>
<dbReference type="InterPro" id="IPR005225">
    <property type="entry name" value="Small_GTP-bd"/>
</dbReference>
<dbReference type="InterPro" id="IPR036565">
    <property type="entry name" value="Mur-like_cat_sf"/>
</dbReference>
<evidence type="ECO:0000256" key="20">
    <source>
        <dbReference type="ARBA" id="ARBA00023136"/>
    </source>
</evidence>
<dbReference type="GO" id="GO:0046872">
    <property type="term" value="F:metal ion binding"/>
    <property type="evidence" value="ECO:0007669"/>
    <property type="project" value="UniProtKB-KW"/>
</dbReference>
<keyword evidence="27" id="KW-1185">Reference proteome</keyword>
<keyword evidence="13 24" id="KW-0999">Mitochondrion inner membrane</keyword>
<keyword evidence="17 24" id="KW-1133">Transmembrane helix</keyword>
<dbReference type="Gene3D" id="3.90.190.20">
    <property type="entry name" value="Mur ligase, C-terminal domain"/>
    <property type="match status" value="1"/>
</dbReference>
<dbReference type="GO" id="GO:0005525">
    <property type="term" value="F:GTP binding"/>
    <property type="evidence" value="ECO:0007669"/>
    <property type="project" value="UniProtKB-KW"/>
</dbReference>
<dbReference type="FunFam" id="3.40.50.300:FF:000464">
    <property type="entry name" value="GTP-binding protein ypt5"/>
    <property type="match status" value="1"/>
</dbReference>
<comment type="catalytic activity">
    <reaction evidence="23">
        <text>(6S)-5,6,7,8-tetrahydrofolyl-(gamma-L-Glu)(n) + L-glutamate + ATP = (6S)-5,6,7,8-tetrahydrofolyl-(gamma-L-Glu)(n+1) + ADP + phosphate + H(+)</text>
        <dbReference type="Rhea" id="RHEA:10580"/>
        <dbReference type="Rhea" id="RHEA-COMP:14738"/>
        <dbReference type="Rhea" id="RHEA-COMP:14740"/>
        <dbReference type="ChEBI" id="CHEBI:15378"/>
        <dbReference type="ChEBI" id="CHEBI:29985"/>
        <dbReference type="ChEBI" id="CHEBI:30616"/>
        <dbReference type="ChEBI" id="CHEBI:43474"/>
        <dbReference type="ChEBI" id="CHEBI:141005"/>
        <dbReference type="ChEBI" id="CHEBI:456216"/>
        <dbReference type="EC" id="6.3.2.17"/>
    </reaction>
</comment>
<dbReference type="PROSITE" id="PS01011">
    <property type="entry name" value="FOLYLPOLYGLU_SYNT_1"/>
    <property type="match status" value="1"/>
</dbReference>
<evidence type="ECO:0000256" key="14">
    <source>
        <dbReference type="ARBA" id="ARBA00022840"/>
    </source>
</evidence>
<dbReference type="PROSITE" id="PS51419">
    <property type="entry name" value="RAB"/>
    <property type="match status" value="1"/>
</dbReference>
<keyword evidence="16" id="KW-0653">Protein transport</keyword>
<organism evidence="26 27">
    <name type="scientific">Cladorrhinum samala</name>
    <dbReference type="NCBI Taxonomy" id="585594"/>
    <lineage>
        <taxon>Eukaryota</taxon>
        <taxon>Fungi</taxon>
        <taxon>Dikarya</taxon>
        <taxon>Ascomycota</taxon>
        <taxon>Pezizomycotina</taxon>
        <taxon>Sordariomycetes</taxon>
        <taxon>Sordariomycetidae</taxon>
        <taxon>Sordariales</taxon>
        <taxon>Podosporaceae</taxon>
        <taxon>Cladorrhinum</taxon>
    </lineage>
</organism>
<dbReference type="SUPFAM" id="SSF53244">
    <property type="entry name" value="MurD-like peptide ligases, peptide-binding domain"/>
    <property type="match status" value="1"/>
</dbReference>
<dbReference type="InterPro" id="IPR036615">
    <property type="entry name" value="Mur_ligase_C_dom_sf"/>
</dbReference>
<dbReference type="Pfam" id="PF00071">
    <property type="entry name" value="Ras"/>
    <property type="match status" value="1"/>
</dbReference>
<name>A0AAV9HSI9_9PEZI</name>
<comment type="similarity">
    <text evidence="3">Belongs to the small GTPase superfamily. Rab family.</text>
</comment>
<comment type="pathway">
    <text evidence="2">Cofactor biosynthesis; tetrahydrofolylpolyglutamate biosynthesis.</text>
</comment>
<evidence type="ECO:0000256" key="7">
    <source>
        <dbReference type="ARBA" id="ARBA00022475"/>
    </source>
</evidence>
<keyword evidence="22" id="KW-0636">Prenylation</keyword>
<dbReference type="EMBL" id="MU864973">
    <property type="protein sequence ID" value="KAK4462412.1"/>
    <property type="molecule type" value="Genomic_DNA"/>
</dbReference>
<dbReference type="GO" id="GO:0003924">
    <property type="term" value="F:GTPase activity"/>
    <property type="evidence" value="ECO:0007669"/>
    <property type="project" value="InterPro"/>
</dbReference>
<dbReference type="GO" id="GO:0006730">
    <property type="term" value="P:one-carbon metabolic process"/>
    <property type="evidence" value="ECO:0007669"/>
    <property type="project" value="UniProtKB-KW"/>
</dbReference>
<evidence type="ECO:0000256" key="9">
    <source>
        <dbReference type="ARBA" id="ARBA00022598"/>
    </source>
</evidence>
<comment type="subunit">
    <text evidence="24">Component of the mitochondrial contact site and cristae organizing system (MICOS) complex.</text>
</comment>
<feature type="compositionally biased region" description="Polar residues" evidence="25">
    <location>
        <begin position="377"/>
        <end position="392"/>
    </location>
</feature>
<dbReference type="InterPro" id="IPR001806">
    <property type="entry name" value="Small_GTPase"/>
</dbReference>
<dbReference type="Gene3D" id="3.40.50.300">
    <property type="entry name" value="P-loop containing nucleotide triphosphate hydrolases"/>
    <property type="match status" value="1"/>
</dbReference>
<dbReference type="PROSITE" id="PS51420">
    <property type="entry name" value="RHO"/>
    <property type="match status" value="1"/>
</dbReference>
<dbReference type="SMART" id="SM00174">
    <property type="entry name" value="RHO"/>
    <property type="match status" value="1"/>
</dbReference>
<dbReference type="Proteomes" id="UP001321749">
    <property type="component" value="Unassembled WGS sequence"/>
</dbReference>
<dbReference type="PRINTS" id="PR00449">
    <property type="entry name" value="RASTRNSFRMNG"/>
</dbReference>
<dbReference type="CDD" id="cd01860">
    <property type="entry name" value="Rab5_related"/>
    <property type="match status" value="1"/>
</dbReference>
<dbReference type="GO" id="GO:0016050">
    <property type="term" value="P:vesicle organization"/>
    <property type="evidence" value="ECO:0007669"/>
    <property type="project" value="UniProtKB-ARBA"/>
</dbReference>
<dbReference type="Gene3D" id="3.40.1190.10">
    <property type="entry name" value="Mur-like, catalytic domain"/>
    <property type="match status" value="1"/>
</dbReference>
<comment type="similarity">
    <text evidence="5 24">Belongs to the MICOS complex subunit Mic60 family.</text>
</comment>
<evidence type="ECO:0000313" key="27">
    <source>
        <dbReference type="Proteomes" id="UP001321749"/>
    </source>
</evidence>
<dbReference type="GO" id="GO:0005829">
    <property type="term" value="C:cytosol"/>
    <property type="evidence" value="ECO:0007669"/>
    <property type="project" value="TreeGrafter"/>
</dbReference>
<evidence type="ECO:0000256" key="10">
    <source>
        <dbReference type="ARBA" id="ARBA00022692"/>
    </source>
</evidence>
<evidence type="ECO:0000256" key="24">
    <source>
        <dbReference type="RuleBase" id="RU363000"/>
    </source>
</evidence>
<dbReference type="InterPro" id="IPR018109">
    <property type="entry name" value="Folylpolyglutamate_synth_CS"/>
</dbReference>
<keyword evidence="10 24" id="KW-0812">Transmembrane</keyword>
<comment type="caution">
    <text evidence="26">The sequence shown here is derived from an EMBL/GenBank/DDBJ whole genome shotgun (WGS) entry which is preliminary data.</text>
</comment>
<comment type="similarity">
    <text evidence="4">Belongs to the folylpolyglutamate synthase family.</text>
</comment>
<evidence type="ECO:0000256" key="6">
    <source>
        <dbReference type="ARBA" id="ARBA00022448"/>
    </source>
</evidence>
<dbReference type="GO" id="GO:0004326">
    <property type="term" value="F:tetrahydrofolylpolyglutamate synthase activity"/>
    <property type="evidence" value="ECO:0007669"/>
    <property type="project" value="UniProtKB-EC"/>
</dbReference>
<reference evidence="26" key="1">
    <citation type="journal article" date="2023" name="Mol. Phylogenet. Evol.">
        <title>Genome-scale phylogeny and comparative genomics of the fungal order Sordariales.</title>
        <authorList>
            <person name="Hensen N."/>
            <person name="Bonometti L."/>
            <person name="Westerberg I."/>
            <person name="Brannstrom I.O."/>
            <person name="Guillou S."/>
            <person name="Cros-Aarteil S."/>
            <person name="Calhoun S."/>
            <person name="Haridas S."/>
            <person name="Kuo A."/>
            <person name="Mondo S."/>
            <person name="Pangilinan J."/>
            <person name="Riley R."/>
            <person name="LaButti K."/>
            <person name="Andreopoulos B."/>
            <person name="Lipzen A."/>
            <person name="Chen C."/>
            <person name="Yan M."/>
            <person name="Daum C."/>
            <person name="Ng V."/>
            <person name="Clum A."/>
            <person name="Steindorff A."/>
            <person name="Ohm R.A."/>
            <person name="Martin F."/>
            <person name="Silar P."/>
            <person name="Natvig D.O."/>
            <person name="Lalanne C."/>
            <person name="Gautier V."/>
            <person name="Ament-Velasquez S.L."/>
            <person name="Kruys A."/>
            <person name="Hutchinson M.I."/>
            <person name="Powell A.J."/>
            <person name="Barry K."/>
            <person name="Miller A.N."/>
            <person name="Grigoriev I.V."/>
            <person name="Debuchy R."/>
            <person name="Gladieux P."/>
            <person name="Hiltunen Thoren M."/>
            <person name="Johannesson H."/>
        </authorList>
    </citation>
    <scope>NUCLEOTIDE SEQUENCE</scope>
    <source>
        <strain evidence="26">PSN324</strain>
    </source>
</reference>
<dbReference type="InterPro" id="IPR001645">
    <property type="entry name" value="Folylpolyglutamate_synth"/>
</dbReference>
<evidence type="ECO:0000313" key="26">
    <source>
        <dbReference type="EMBL" id="KAK4462412.1"/>
    </source>
</evidence>
<evidence type="ECO:0000256" key="5">
    <source>
        <dbReference type="ARBA" id="ARBA00010877"/>
    </source>
</evidence>
<evidence type="ECO:0000256" key="18">
    <source>
        <dbReference type="ARBA" id="ARBA00023128"/>
    </source>
</evidence>
<proteinExistence type="inferred from homology"/>
<evidence type="ECO:0000256" key="15">
    <source>
        <dbReference type="ARBA" id="ARBA00022842"/>
    </source>
</evidence>
<keyword evidence="15" id="KW-0460">Magnesium</keyword>
<keyword evidence="9" id="KW-0436">Ligase</keyword>
<dbReference type="GO" id="GO:0005886">
    <property type="term" value="C:plasma membrane"/>
    <property type="evidence" value="ECO:0007669"/>
    <property type="project" value="UniProtKB-SubCell"/>
</dbReference>
<keyword evidence="21" id="KW-0449">Lipoprotein</keyword>
<feature type="transmembrane region" description="Helical" evidence="24">
    <location>
        <begin position="314"/>
        <end position="332"/>
    </location>
</feature>
<evidence type="ECO:0000256" key="12">
    <source>
        <dbReference type="ARBA" id="ARBA00022741"/>
    </source>
</evidence>
<evidence type="ECO:0000256" key="25">
    <source>
        <dbReference type="SAM" id="MobiDB-lite"/>
    </source>
</evidence>
<evidence type="ECO:0000256" key="22">
    <source>
        <dbReference type="ARBA" id="ARBA00023289"/>
    </source>
</evidence>
<dbReference type="GO" id="GO:0016192">
    <property type="term" value="P:vesicle-mediated transport"/>
    <property type="evidence" value="ECO:0007669"/>
    <property type="project" value="UniProtKB-ARBA"/>
</dbReference>
<evidence type="ECO:0000256" key="23">
    <source>
        <dbReference type="ARBA" id="ARBA00047493"/>
    </source>
</evidence>
<comment type="function">
    <text evidence="24">Component of the MICOS complex, a large protein complex of the mitochondrial inner membrane that plays crucial roles in the maintenance of crista junctions, inner membrane architecture, and formation of contact sites to the outer membrane.</text>
</comment>
<keyword evidence="8" id="KW-0554">One-carbon metabolism</keyword>
<dbReference type="PROSITE" id="PS51421">
    <property type="entry name" value="RAS"/>
    <property type="match status" value="1"/>
</dbReference>
<dbReference type="NCBIfam" id="TIGR01499">
    <property type="entry name" value="folC"/>
    <property type="match status" value="1"/>
</dbReference>
<evidence type="ECO:0000256" key="11">
    <source>
        <dbReference type="ARBA" id="ARBA00022723"/>
    </source>
</evidence>
<dbReference type="SMART" id="SM00176">
    <property type="entry name" value="RAN"/>
    <property type="match status" value="1"/>
</dbReference>
<keyword evidence="19" id="KW-0342">GTP-binding</keyword>
<evidence type="ECO:0000256" key="4">
    <source>
        <dbReference type="ARBA" id="ARBA00008276"/>
    </source>
</evidence>
<dbReference type="PANTHER" id="PTHR11136">
    <property type="entry name" value="FOLYLPOLYGLUTAMATE SYNTHASE-RELATED"/>
    <property type="match status" value="1"/>
</dbReference>
<evidence type="ECO:0000256" key="21">
    <source>
        <dbReference type="ARBA" id="ARBA00023288"/>
    </source>
</evidence>
<reference evidence="26" key="2">
    <citation type="submission" date="2023-06" db="EMBL/GenBank/DDBJ databases">
        <authorList>
            <consortium name="Lawrence Berkeley National Laboratory"/>
            <person name="Mondo S.J."/>
            <person name="Hensen N."/>
            <person name="Bonometti L."/>
            <person name="Westerberg I."/>
            <person name="Brannstrom I.O."/>
            <person name="Guillou S."/>
            <person name="Cros-Aarteil S."/>
            <person name="Calhoun S."/>
            <person name="Haridas S."/>
            <person name="Kuo A."/>
            <person name="Pangilinan J."/>
            <person name="Riley R."/>
            <person name="Labutti K."/>
            <person name="Andreopoulos B."/>
            <person name="Lipzen A."/>
            <person name="Chen C."/>
            <person name="Yanf M."/>
            <person name="Daum C."/>
            <person name="Ng V."/>
            <person name="Clum A."/>
            <person name="Steindorff A."/>
            <person name="Ohm R."/>
            <person name="Martin F."/>
            <person name="Silar P."/>
            <person name="Natvig D."/>
            <person name="Lalanne C."/>
            <person name="Gautier V."/>
            <person name="Ament-Velasquez S.L."/>
            <person name="Kruys A."/>
            <person name="Hutchinson M.I."/>
            <person name="Powell A.J."/>
            <person name="Barry K."/>
            <person name="Miller A.N."/>
            <person name="Grigoriev I.V."/>
            <person name="Debuchy R."/>
            <person name="Gladieux P."/>
            <person name="Thoren M.H."/>
            <person name="Johannesson H."/>
        </authorList>
    </citation>
    <scope>NUCLEOTIDE SEQUENCE</scope>
    <source>
        <strain evidence="26">PSN324</strain>
    </source>
</reference>
<dbReference type="GO" id="GO:0005743">
    <property type="term" value="C:mitochondrial inner membrane"/>
    <property type="evidence" value="ECO:0007669"/>
    <property type="project" value="UniProtKB-SubCell"/>
</dbReference>
<evidence type="ECO:0000256" key="1">
    <source>
        <dbReference type="ARBA" id="ARBA00004342"/>
    </source>
</evidence>
<keyword evidence="20 24" id="KW-0472">Membrane</keyword>
<dbReference type="PANTHER" id="PTHR11136:SF5">
    <property type="entry name" value="FOLYLPOLYGLUTAMATE SYNTHASE, MITOCHONDRIAL"/>
    <property type="match status" value="1"/>
</dbReference>
<keyword evidence="11" id="KW-0479">Metal-binding</keyword>
<dbReference type="GO" id="GO:0005524">
    <property type="term" value="F:ATP binding"/>
    <property type="evidence" value="ECO:0007669"/>
    <property type="project" value="UniProtKB-KW"/>
</dbReference>
<evidence type="ECO:0000256" key="16">
    <source>
        <dbReference type="ARBA" id="ARBA00022927"/>
    </source>
</evidence>
<evidence type="ECO:0000256" key="17">
    <source>
        <dbReference type="ARBA" id="ARBA00022989"/>
    </source>
</evidence>
<gene>
    <name evidence="26" type="ORF">QBC42DRAFT_338370</name>
</gene>
<keyword evidence="14" id="KW-0067">ATP-binding</keyword>
<dbReference type="InterPro" id="IPR019133">
    <property type="entry name" value="MIC60"/>
</dbReference>
<dbReference type="SUPFAM" id="SSF52540">
    <property type="entry name" value="P-loop containing nucleoside triphosphate hydrolases"/>
    <property type="match status" value="1"/>
</dbReference>
<sequence length="1352" mass="147630">MASRGPPGGRGMGNRFAQFKLVLLGESAVGKSSIVLRFVKDQFDSYRESTIGAAFLTQTISLDENTTVKFEIWDTAGQERYKSLAPMYYRNANCAVVVYDITQASSLDKAKSWVKELQRQANENIIIALAGNKLDLVTEQPDKRAIPTADAEAYAKEAGLLFFETSAKTAENVQELFTAIAKKLPLDQVGPRHARPGQRPGVSLAPEGANTQAGGPCASVAGRQWQATAARRAVVSGQRFFADDKKPAEPAVLPASETLTAPSTPPPPPPNIVPAATISPSQVPPPPPPPPPATAIPVTPLKKKRGFFARLRRFLLTLTLLGALGFGGGVYYSRINDNFHDFFTEFVPYGEQAVLYLEELDFKKRFPNVANRVTGRTPGTSEQVSVPAQSGASWRVADSGEPAGRQSSAVQKVATAKDSVKETIKDTVKETVKEVKEAVKPANAKPTVEKKVKKAAAAPPKVEAKETSVTNPVPTAVAEKVDAAIAAKTDAPAKKPFRAPEVDEPSVWPPASPIDALSVPHATEPVVQNLVHMLNDIIAVINHDGANEKYASTIGKAKDEISRVGQQIVEIKKQVEDKAAKELKARIDDVDKHANDLVAMLENAMTKQEQQWRREFESEMDRLKHSYDEKVKLIQERERQLAERKIDNKLLEQAVELQRQFSQDIKKHVEKERDGRLGRLSELSSAVADLEKLITGWTDVVDSNLRTQQLHVAVDAVRASLEDAHHPRPFIKELVALKEIAADDPVVDAAIGSIHPSAYQRGISTSAELIDRFRRVASEVRKASLLPEDAGVASHASSYLLSKVMFQKKGLAAGDDVESILARTQTFLEEGDLDNAAREMNGLNGWAKTLSRDWLGEVRKVLEVQQALEHLDPYDRALSRLSSLLSNSTITSLFSSPPDPSVDLNSLAIPEMLAWLSRAGLSPEVLAESGLKCVHVAGTKGKGSVSAYISSILQQYSSSLGPVGLYTSPHLVSVRERISLNGEQVTRELFTRYVDETWDELTLSAKKLDKGLTEDECAGPGTKPFYFRFLTLVAMRMFLGEKVKSAVVECGIGGEYDSTNAVLGGPGSTSCSVVTQLGIDHVGMLGNTVEKIAWHKAGIFKRGVKGFTLGGGKEEGVMEVLRRRAEEKGAELVVVDEKEAEEWEGVRGAKLEGPFQKGNMALAVHAAREHLRGMGVRFNGVFGRDGEWRLSDIPEEFKRGLGEAKLRGRCEVLRDREQKEVEWCVDGAHTEDSLAGVGEWFVGRTEREGKDGLRVLVFNQQDRDPEVLVKALLSEKEGEDRDLSVQNKAEETMKAFDGQTQTSVQSSVRSAVERVRALAAQAKDDGKPCKVLATGSFHLIGAVLKTIHDVEY</sequence>
<feature type="region of interest" description="Disordered" evidence="25">
    <location>
        <begin position="373"/>
        <end position="416"/>
    </location>
</feature>
<feature type="region of interest" description="Disordered" evidence="25">
    <location>
        <begin position="257"/>
        <end position="290"/>
    </location>
</feature>
<dbReference type="SMART" id="SM00175">
    <property type="entry name" value="RAB"/>
    <property type="match status" value="1"/>
</dbReference>
<feature type="region of interest" description="Disordered" evidence="25">
    <location>
        <begin position="188"/>
        <end position="218"/>
    </location>
</feature>
<dbReference type="SMART" id="SM00173">
    <property type="entry name" value="RAS"/>
    <property type="match status" value="1"/>
</dbReference>
<keyword evidence="12" id="KW-0547">Nucleotide-binding</keyword>
<dbReference type="Pfam" id="PF09731">
    <property type="entry name" value="Mitofilin"/>
    <property type="match status" value="1"/>
</dbReference>
<evidence type="ECO:0000256" key="8">
    <source>
        <dbReference type="ARBA" id="ARBA00022563"/>
    </source>
</evidence>
<keyword evidence="7" id="KW-1003">Cell membrane</keyword>
<dbReference type="GO" id="GO:0015031">
    <property type="term" value="P:protein transport"/>
    <property type="evidence" value="ECO:0007669"/>
    <property type="project" value="UniProtKB-KW"/>
</dbReference>
<keyword evidence="6" id="KW-0813">Transport</keyword>
<keyword evidence="18 24" id="KW-0496">Mitochondrion</keyword>